<feature type="non-terminal residue" evidence="1">
    <location>
        <position position="75"/>
    </location>
</feature>
<name>A0A9W8APY1_9FUNG</name>
<sequence>MSEKPVEDDVRYKTVTLYRHYLRAIKQLQISDPVFVHSRVREEFQTLVQVEHRPAKKVALLQEGERILKDNLGGL</sequence>
<gene>
    <name evidence="1" type="ORF">IWQ62_006009</name>
</gene>
<dbReference type="OrthoDB" id="10337882at2759"/>
<organism evidence="1 2">
    <name type="scientific">Dispira parvispora</name>
    <dbReference type="NCBI Taxonomy" id="1520584"/>
    <lineage>
        <taxon>Eukaryota</taxon>
        <taxon>Fungi</taxon>
        <taxon>Fungi incertae sedis</taxon>
        <taxon>Zoopagomycota</taxon>
        <taxon>Kickxellomycotina</taxon>
        <taxon>Dimargaritomycetes</taxon>
        <taxon>Dimargaritales</taxon>
        <taxon>Dimargaritaceae</taxon>
        <taxon>Dispira</taxon>
    </lineage>
</organism>
<dbReference type="AlphaFoldDB" id="A0A9W8APY1"/>
<evidence type="ECO:0000313" key="1">
    <source>
        <dbReference type="EMBL" id="KAJ1953355.1"/>
    </source>
</evidence>
<proteinExistence type="predicted"/>
<evidence type="ECO:0000313" key="2">
    <source>
        <dbReference type="Proteomes" id="UP001150925"/>
    </source>
</evidence>
<reference evidence="1" key="1">
    <citation type="submission" date="2022-07" db="EMBL/GenBank/DDBJ databases">
        <title>Phylogenomic reconstructions and comparative analyses of Kickxellomycotina fungi.</title>
        <authorList>
            <person name="Reynolds N.K."/>
            <person name="Stajich J.E."/>
            <person name="Barry K."/>
            <person name="Grigoriev I.V."/>
            <person name="Crous P."/>
            <person name="Smith M.E."/>
        </authorList>
    </citation>
    <scope>NUCLEOTIDE SEQUENCE</scope>
    <source>
        <strain evidence="1">RSA 1196</strain>
    </source>
</reference>
<keyword evidence="2" id="KW-1185">Reference proteome</keyword>
<dbReference type="EMBL" id="JANBPY010002897">
    <property type="protein sequence ID" value="KAJ1953355.1"/>
    <property type="molecule type" value="Genomic_DNA"/>
</dbReference>
<comment type="caution">
    <text evidence="1">The sequence shown here is derived from an EMBL/GenBank/DDBJ whole genome shotgun (WGS) entry which is preliminary data.</text>
</comment>
<dbReference type="Proteomes" id="UP001150925">
    <property type="component" value="Unassembled WGS sequence"/>
</dbReference>
<accession>A0A9W8APY1</accession>
<protein>
    <submittedName>
        <fullName evidence="1">Uncharacterized protein</fullName>
    </submittedName>
</protein>